<evidence type="ECO:0000313" key="1">
    <source>
        <dbReference type="EMBL" id="KAK6761125.1"/>
    </source>
</evidence>
<sequence>MDGRGLMITGSPRCACSGLPTTSSASTYPAADNRLRVPNDTHPDIEAIEIIPSKLGWFVVNGFFAMFYEPIQEDVLQNPVHYMQQ</sequence>
<gene>
    <name evidence="1" type="primary">Necator_chrX.g22423</name>
    <name evidence="1" type="ORF">RB195_022261</name>
</gene>
<proteinExistence type="predicted"/>
<dbReference type="EMBL" id="JAVFWL010000006">
    <property type="protein sequence ID" value="KAK6761125.1"/>
    <property type="molecule type" value="Genomic_DNA"/>
</dbReference>
<organism evidence="1 2">
    <name type="scientific">Necator americanus</name>
    <name type="common">Human hookworm</name>
    <dbReference type="NCBI Taxonomy" id="51031"/>
    <lineage>
        <taxon>Eukaryota</taxon>
        <taxon>Metazoa</taxon>
        <taxon>Ecdysozoa</taxon>
        <taxon>Nematoda</taxon>
        <taxon>Chromadorea</taxon>
        <taxon>Rhabditida</taxon>
        <taxon>Rhabditina</taxon>
        <taxon>Rhabditomorpha</taxon>
        <taxon>Strongyloidea</taxon>
        <taxon>Ancylostomatidae</taxon>
        <taxon>Bunostominae</taxon>
        <taxon>Necator</taxon>
    </lineage>
</organism>
<comment type="caution">
    <text evidence="1">The sequence shown here is derived from an EMBL/GenBank/DDBJ whole genome shotgun (WGS) entry which is preliminary data.</text>
</comment>
<accession>A0ABR1EEU8</accession>
<dbReference type="Proteomes" id="UP001303046">
    <property type="component" value="Unassembled WGS sequence"/>
</dbReference>
<evidence type="ECO:0000313" key="2">
    <source>
        <dbReference type="Proteomes" id="UP001303046"/>
    </source>
</evidence>
<keyword evidence="2" id="KW-1185">Reference proteome</keyword>
<reference evidence="1 2" key="1">
    <citation type="submission" date="2023-08" db="EMBL/GenBank/DDBJ databases">
        <title>A Necator americanus chromosomal reference genome.</title>
        <authorList>
            <person name="Ilik V."/>
            <person name="Petrzelkova K.J."/>
            <person name="Pardy F."/>
            <person name="Fuh T."/>
            <person name="Niatou-Singa F.S."/>
            <person name="Gouil Q."/>
            <person name="Baker L."/>
            <person name="Ritchie M.E."/>
            <person name="Jex A.R."/>
            <person name="Gazzola D."/>
            <person name="Li H."/>
            <person name="Toshio Fujiwara R."/>
            <person name="Zhan B."/>
            <person name="Aroian R.V."/>
            <person name="Pafco B."/>
            <person name="Schwarz E.M."/>
        </authorList>
    </citation>
    <scope>NUCLEOTIDE SEQUENCE [LARGE SCALE GENOMIC DNA]</scope>
    <source>
        <strain evidence="1 2">Aroian</strain>
        <tissue evidence="1">Whole animal</tissue>
    </source>
</reference>
<protein>
    <submittedName>
        <fullName evidence="1">Uncharacterized protein</fullName>
    </submittedName>
</protein>
<name>A0ABR1EEU8_NECAM</name>